<dbReference type="Proteomes" id="UP000683925">
    <property type="component" value="Unassembled WGS sequence"/>
</dbReference>
<feature type="region of interest" description="Disordered" evidence="1">
    <location>
        <begin position="84"/>
        <end position="106"/>
    </location>
</feature>
<dbReference type="EMBL" id="CAJJDP010000005">
    <property type="protein sequence ID" value="CAD8135051.1"/>
    <property type="molecule type" value="Genomic_DNA"/>
</dbReference>
<evidence type="ECO:0000256" key="1">
    <source>
        <dbReference type="SAM" id="MobiDB-lite"/>
    </source>
</evidence>
<proteinExistence type="predicted"/>
<organism evidence="2 3">
    <name type="scientific">Paramecium octaurelia</name>
    <dbReference type="NCBI Taxonomy" id="43137"/>
    <lineage>
        <taxon>Eukaryota</taxon>
        <taxon>Sar</taxon>
        <taxon>Alveolata</taxon>
        <taxon>Ciliophora</taxon>
        <taxon>Intramacronucleata</taxon>
        <taxon>Oligohymenophorea</taxon>
        <taxon>Peniculida</taxon>
        <taxon>Parameciidae</taxon>
        <taxon>Paramecium</taxon>
    </lineage>
</organism>
<accession>A0A8S1S156</accession>
<name>A0A8S1S156_PAROT</name>
<keyword evidence="3" id="KW-1185">Reference proteome</keyword>
<evidence type="ECO:0000313" key="2">
    <source>
        <dbReference type="EMBL" id="CAD8135051.1"/>
    </source>
</evidence>
<comment type="caution">
    <text evidence="2">The sequence shown here is derived from an EMBL/GenBank/DDBJ whole genome shotgun (WGS) entry which is preliminary data.</text>
</comment>
<feature type="compositionally biased region" description="Basic and acidic residues" evidence="1">
    <location>
        <begin position="84"/>
        <end position="95"/>
    </location>
</feature>
<reference evidence="2" key="1">
    <citation type="submission" date="2021-01" db="EMBL/GenBank/DDBJ databases">
        <authorList>
            <consortium name="Genoscope - CEA"/>
            <person name="William W."/>
        </authorList>
    </citation>
    <scope>NUCLEOTIDE SEQUENCE</scope>
</reference>
<dbReference type="AlphaFoldDB" id="A0A8S1S156"/>
<dbReference type="OMA" id="QSKANFR"/>
<gene>
    <name evidence="2" type="ORF">POCTA_138.1.T0060193</name>
</gene>
<protein>
    <submittedName>
        <fullName evidence="2">Uncharacterized protein</fullName>
    </submittedName>
</protein>
<evidence type="ECO:0000313" key="3">
    <source>
        <dbReference type="Proteomes" id="UP000683925"/>
    </source>
</evidence>
<sequence>MSEENISQRNQFELAKHANAVKRFENLEKLKLIDRLETLQKIKKSNDRLEIKKFMFQLQQRMFDAPDQSKTNFREYAQRSVEKLKRDSKLSRSPDSRQTTAAEKPTEIKEIEVKPFKV</sequence>
<dbReference type="OrthoDB" id="302489at2759"/>